<gene>
    <name evidence="2" type="ORF">BJ508DRAFT_48270</name>
</gene>
<keyword evidence="1" id="KW-1133">Transmembrane helix</keyword>
<name>A0A3N4HHY9_ASCIM</name>
<keyword evidence="1" id="KW-0812">Transmembrane</keyword>
<accession>A0A3N4HHY9</accession>
<feature type="transmembrane region" description="Helical" evidence="1">
    <location>
        <begin position="173"/>
        <end position="193"/>
    </location>
</feature>
<proteinExistence type="predicted"/>
<dbReference type="EMBL" id="ML119815">
    <property type="protein sequence ID" value="RPA73605.1"/>
    <property type="molecule type" value="Genomic_DNA"/>
</dbReference>
<evidence type="ECO:0000256" key="1">
    <source>
        <dbReference type="SAM" id="Phobius"/>
    </source>
</evidence>
<keyword evidence="1" id="KW-0472">Membrane</keyword>
<evidence type="ECO:0000313" key="3">
    <source>
        <dbReference type="Proteomes" id="UP000275078"/>
    </source>
</evidence>
<reference evidence="2 3" key="1">
    <citation type="journal article" date="2018" name="Nat. Ecol. Evol.">
        <title>Pezizomycetes genomes reveal the molecular basis of ectomycorrhizal truffle lifestyle.</title>
        <authorList>
            <person name="Murat C."/>
            <person name="Payen T."/>
            <person name="Noel B."/>
            <person name="Kuo A."/>
            <person name="Morin E."/>
            <person name="Chen J."/>
            <person name="Kohler A."/>
            <person name="Krizsan K."/>
            <person name="Balestrini R."/>
            <person name="Da Silva C."/>
            <person name="Montanini B."/>
            <person name="Hainaut M."/>
            <person name="Levati E."/>
            <person name="Barry K.W."/>
            <person name="Belfiori B."/>
            <person name="Cichocki N."/>
            <person name="Clum A."/>
            <person name="Dockter R.B."/>
            <person name="Fauchery L."/>
            <person name="Guy J."/>
            <person name="Iotti M."/>
            <person name="Le Tacon F."/>
            <person name="Lindquist E.A."/>
            <person name="Lipzen A."/>
            <person name="Malagnac F."/>
            <person name="Mello A."/>
            <person name="Molinier V."/>
            <person name="Miyauchi S."/>
            <person name="Poulain J."/>
            <person name="Riccioni C."/>
            <person name="Rubini A."/>
            <person name="Sitrit Y."/>
            <person name="Splivallo R."/>
            <person name="Traeger S."/>
            <person name="Wang M."/>
            <person name="Zifcakova L."/>
            <person name="Wipf D."/>
            <person name="Zambonelli A."/>
            <person name="Paolocci F."/>
            <person name="Nowrousian M."/>
            <person name="Ottonello S."/>
            <person name="Baldrian P."/>
            <person name="Spatafora J.W."/>
            <person name="Henrissat B."/>
            <person name="Nagy L.G."/>
            <person name="Aury J.M."/>
            <person name="Wincker P."/>
            <person name="Grigoriev I.V."/>
            <person name="Bonfante P."/>
            <person name="Martin F.M."/>
        </authorList>
    </citation>
    <scope>NUCLEOTIDE SEQUENCE [LARGE SCALE GENOMIC DNA]</scope>
    <source>
        <strain evidence="2 3">RN42</strain>
    </source>
</reference>
<keyword evidence="3" id="KW-1185">Reference proteome</keyword>
<organism evidence="2 3">
    <name type="scientific">Ascobolus immersus RN42</name>
    <dbReference type="NCBI Taxonomy" id="1160509"/>
    <lineage>
        <taxon>Eukaryota</taxon>
        <taxon>Fungi</taxon>
        <taxon>Dikarya</taxon>
        <taxon>Ascomycota</taxon>
        <taxon>Pezizomycotina</taxon>
        <taxon>Pezizomycetes</taxon>
        <taxon>Pezizales</taxon>
        <taxon>Ascobolaceae</taxon>
        <taxon>Ascobolus</taxon>
    </lineage>
</organism>
<evidence type="ECO:0000313" key="2">
    <source>
        <dbReference type="EMBL" id="RPA73605.1"/>
    </source>
</evidence>
<dbReference type="AlphaFoldDB" id="A0A3N4HHY9"/>
<dbReference type="Proteomes" id="UP000275078">
    <property type="component" value="Unassembled WGS sequence"/>
</dbReference>
<sequence>MKLLSDSLTPEHAALSVFFVLALSQLYFASAFAIDLLDIQPIAELPQAVSTTVEAPSETIVGMPTSSPTTNSTISVAHTLNATCLPNDNGNTSVAILLDYFTSLCQTYNNSVDITNYTRTALNYPEKLRLDVACYKPDEVDLSGVGASRDANKGGDAKKVFHSQYKVVDKATYGAAIALGVLFPIALIVLAIVGWKRIEKLKKNCTCGGIAKKEAA</sequence>
<protein>
    <submittedName>
        <fullName evidence="2">Uncharacterized protein</fullName>
    </submittedName>
</protein>